<protein>
    <submittedName>
        <fullName evidence="2">Uncharacterized protein</fullName>
    </submittedName>
</protein>
<evidence type="ECO:0000256" key="1">
    <source>
        <dbReference type="SAM" id="MobiDB-lite"/>
    </source>
</evidence>
<evidence type="ECO:0000313" key="2">
    <source>
        <dbReference type="EMBL" id="KNZ57106.1"/>
    </source>
</evidence>
<feature type="compositionally biased region" description="Basic and acidic residues" evidence="1">
    <location>
        <begin position="218"/>
        <end position="235"/>
    </location>
</feature>
<organism evidence="2 3">
    <name type="scientific">Puccinia sorghi</name>
    <dbReference type="NCBI Taxonomy" id="27349"/>
    <lineage>
        <taxon>Eukaryota</taxon>
        <taxon>Fungi</taxon>
        <taxon>Dikarya</taxon>
        <taxon>Basidiomycota</taxon>
        <taxon>Pucciniomycotina</taxon>
        <taxon>Pucciniomycetes</taxon>
        <taxon>Pucciniales</taxon>
        <taxon>Pucciniaceae</taxon>
        <taxon>Puccinia</taxon>
    </lineage>
</organism>
<feature type="compositionally biased region" description="Basic residues" evidence="1">
    <location>
        <begin position="1"/>
        <end position="16"/>
    </location>
</feature>
<gene>
    <name evidence="2" type="ORF">VP01_2239g1</name>
</gene>
<feature type="region of interest" description="Disordered" evidence="1">
    <location>
        <begin position="215"/>
        <end position="239"/>
    </location>
</feature>
<reference evidence="2 3" key="1">
    <citation type="submission" date="2015-08" db="EMBL/GenBank/DDBJ databases">
        <title>Next Generation Sequencing and Analysis of the Genome of Puccinia sorghi L Schw, the Causal Agent of Maize Common Rust.</title>
        <authorList>
            <person name="Rochi L."/>
            <person name="Burguener G."/>
            <person name="Darino M."/>
            <person name="Turjanski A."/>
            <person name="Kreff E."/>
            <person name="Dieguez M.J."/>
            <person name="Sacco F."/>
        </authorList>
    </citation>
    <scope>NUCLEOTIDE SEQUENCE [LARGE SCALE GENOMIC DNA]</scope>
    <source>
        <strain evidence="2 3">RO10H11247</strain>
    </source>
</reference>
<feature type="region of interest" description="Disordered" evidence="1">
    <location>
        <begin position="1"/>
        <end position="30"/>
    </location>
</feature>
<dbReference type="EMBL" id="LAVV01007102">
    <property type="protein sequence ID" value="KNZ57106.1"/>
    <property type="molecule type" value="Genomic_DNA"/>
</dbReference>
<sequence length="356" mass="39574">MRETRKKQNSPKKVSNKKSNSQPTARPPLIQQKGPRCLIEFHRWLGEQNPTTPTDGSAYAWRTYFTTRAYHPNIFFAKDPTKTAPSALVKISASWSFPEIHLSQSAPFLSSVFVAIFMAARLSHSITMDLVFLHLPSHHMMCLCCINLSPHYGGRSACFPHTLQPVVLCQEACLVLNLVIQNSVLRRSTIIAILSPFFWPGDTYNILIRSSQSSHQSGKNEEKKVNEGSRDEREMMNSNRRVTSECCGGKLDQAKGLDCGGRGLRGDVDAGIRNQWQSVRVQGFSGEECIADISSQVTLQNIQGSFVVQILSDLIQGHPIILLVTGQSNDSTCNSHKFTYKGGPLYSADFAGRSNR</sequence>
<name>A0A0L6V8H0_9BASI</name>
<accession>A0A0L6V8H0</accession>
<dbReference type="AlphaFoldDB" id="A0A0L6V8H0"/>
<proteinExistence type="predicted"/>
<dbReference type="Proteomes" id="UP000037035">
    <property type="component" value="Unassembled WGS sequence"/>
</dbReference>
<evidence type="ECO:0000313" key="3">
    <source>
        <dbReference type="Proteomes" id="UP000037035"/>
    </source>
</evidence>
<keyword evidence="3" id="KW-1185">Reference proteome</keyword>
<comment type="caution">
    <text evidence="2">The sequence shown here is derived from an EMBL/GenBank/DDBJ whole genome shotgun (WGS) entry which is preliminary data.</text>
</comment>
<dbReference type="VEuPathDB" id="FungiDB:VP01_2239g1"/>